<organism evidence="1 2">
    <name type="scientific">Methylobacterium iners</name>
    <dbReference type="NCBI Taxonomy" id="418707"/>
    <lineage>
        <taxon>Bacteria</taxon>
        <taxon>Pseudomonadati</taxon>
        <taxon>Pseudomonadota</taxon>
        <taxon>Alphaproteobacteria</taxon>
        <taxon>Hyphomicrobiales</taxon>
        <taxon>Methylobacteriaceae</taxon>
        <taxon>Methylobacterium</taxon>
    </lineage>
</organism>
<evidence type="ECO:0000313" key="2">
    <source>
        <dbReference type="Proteomes" id="UP001055125"/>
    </source>
</evidence>
<protein>
    <submittedName>
        <fullName evidence="1">Uncharacterized protein</fullName>
    </submittedName>
</protein>
<keyword evidence="2" id="KW-1185">Reference proteome</keyword>
<name>A0ABQ4RUC8_9HYPH</name>
<reference evidence="1" key="1">
    <citation type="journal article" date="2021" name="Front. Microbiol.">
        <title>Comprehensive Comparative Genomics and Phenotyping of Methylobacterium Species.</title>
        <authorList>
            <person name="Alessa O."/>
            <person name="Ogura Y."/>
            <person name="Fujitani Y."/>
            <person name="Takami H."/>
            <person name="Hayashi T."/>
            <person name="Sahin N."/>
            <person name="Tani A."/>
        </authorList>
    </citation>
    <scope>NUCLEOTIDE SEQUENCE</scope>
    <source>
        <strain evidence="1">DSM 19015</strain>
    </source>
</reference>
<comment type="caution">
    <text evidence="1">The sequence shown here is derived from an EMBL/GenBank/DDBJ whole genome shotgun (WGS) entry which is preliminary data.</text>
</comment>
<dbReference type="EMBL" id="BPQP01000005">
    <property type="protein sequence ID" value="GJD93150.1"/>
    <property type="molecule type" value="Genomic_DNA"/>
</dbReference>
<accession>A0ABQ4RUC8</accession>
<evidence type="ECO:0000313" key="1">
    <source>
        <dbReference type="EMBL" id="GJD93150.1"/>
    </source>
</evidence>
<gene>
    <name evidence="1" type="ORF">OCOJLMKI_0340</name>
</gene>
<reference evidence="1" key="2">
    <citation type="submission" date="2021-08" db="EMBL/GenBank/DDBJ databases">
        <authorList>
            <person name="Tani A."/>
            <person name="Ola A."/>
            <person name="Ogura Y."/>
            <person name="Katsura K."/>
            <person name="Hayashi T."/>
        </authorList>
    </citation>
    <scope>NUCLEOTIDE SEQUENCE</scope>
    <source>
        <strain evidence="1">DSM 19015</strain>
    </source>
</reference>
<dbReference type="Proteomes" id="UP001055125">
    <property type="component" value="Unassembled WGS sequence"/>
</dbReference>
<proteinExistence type="predicted"/>
<sequence length="97" mass="10878">MDRLRGRGMHRGMKANGSVVCEVKVEGTWRGVSLDEALTRHRMDRKRCSVCQGQVVIYGAYTLNRRPHVAHYRKHAGCSLDRDLYSGTLSLHPGALA</sequence>